<dbReference type="Proteomes" id="UP000075840">
    <property type="component" value="Unassembled WGS sequence"/>
</dbReference>
<name>A0A182IFI5_ANOAR</name>
<proteinExistence type="predicted"/>
<evidence type="ECO:0000313" key="2">
    <source>
        <dbReference type="Proteomes" id="UP000075840"/>
    </source>
</evidence>
<reference evidence="1" key="1">
    <citation type="submission" date="2022-08" db="UniProtKB">
        <authorList>
            <consortium name="EnsemblMetazoa"/>
        </authorList>
    </citation>
    <scope>IDENTIFICATION</scope>
    <source>
        <strain evidence="1">Dongola</strain>
    </source>
</reference>
<sequence>MQPCAPPLQAQSVYRCYGSRAGSEALCKFLIYFIHQSRAFNLRSNDSWWLSFGFAFVLRVGRDVCTIYGGSFAAELSRDRKLFTHR</sequence>
<keyword evidence="2" id="KW-1185">Reference proteome</keyword>
<dbReference type="AlphaFoldDB" id="A0A182IFI5"/>
<dbReference type="EMBL" id="APCN01001878">
    <property type="status" value="NOT_ANNOTATED_CDS"/>
    <property type="molecule type" value="Genomic_DNA"/>
</dbReference>
<dbReference type="VEuPathDB" id="VectorBase:AARA014252"/>
<organism evidence="1 2">
    <name type="scientific">Anopheles arabiensis</name>
    <name type="common">Mosquito</name>
    <dbReference type="NCBI Taxonomy" id="7173"/>
    <lineage>
        <taxon>Eukaryota</taxon>
        <taxon>Metazoa</taxon>
        <taxon>Ecdysozoa</taxon>
        <taxon>Arthropoda</taxon>
        <taxon>Hexapoda</taxon>
        <taxon>Insecta</taxon>
        <taxon>Pterygota</taxon>
        <taxon>Neoptera</taxon>
        <taxon>Endopterygota</taxon>
        <taxon>Diptera</taxon>
        <taxon>Nematocera</taxon>
        <taxon>Culicoidea</taxon>
        <taxon>Culicidae</taxon>
        <taxon>Anophelinae</taxon>
        <taxon>Anopheles</taxon>
    </lineage>
</organism>
<dbReference type="EnsemblMetazoa" id="AARA014252-RA">
    <property type="protein sequence ID" value="AARA014252-PA"/>
    <property type="gene ID" value="AARA014252"/>
</dbReference>
<accession>A0A182IFI5</accession>
<protein>
    <submittedName>
        <fullName evidence="1">Uncharacterized protein</fullName>
    </submittedName>
</protein>
<evidence type="ECO:0000313" key="1">
    <source>
        <dbReference type="EnsemblMetazoa" id="AARA014252-PA"/>
    </source>
</evidence>